<name>A0ACC2X6S7_9TREE</name>
<dbReference type="EMBL" id="JASBWV010000026">
    <property type="protein sequence ID" value="KAJ9118962.1"/>
    <property type="molecule type" value="Genomic_DNA"/>
</dbReference>
<evidence type="ECO:0000313" key="2">
    <source>
        <dbReference type="Proteomes" id="UP001234202"/>
    </source>
</evidence>
<gene>
    <name evidence="1" type="ORF">QFC24_005928</name>
</gene>
<evidence type="ECO:0000313" key="1">
    <source>
        <dbReference type="EMBL" id="KAJ9118962.1"/>
    </source>
</evidence>
<reference evidence="1" key="1">
    <citation type="submission" date="2023-04" db="EMBL/GenBank/DDBJ databases">
        <title>Draft Genome sequencing of Naganishia species isolated from polar environments using Oxford Nanopore Technology.</title>
        <authorList>
            <person name="Leo P."/>
            <person name="Venkateswaran K."/>
        </authorList>
    </citation>
    <scope>NUCLEOTIDE SEQUENCE</scope>
    <source>
        <strain evidence="1">DBVPG 5303</strain>
    </source>
</reference>
<dbReference type="Proteomes" id="UP001234202">
    <property type="component" value="Unassembled WGS sequence"/>
</dbReference>
<organism evidence="1 2">
    <name type="scientific">Naganishia onofrii</name>
    <dbReference type="NCBI Taxonomy" id="1851511"/>
    <lineage>
        <taxon>Eukaryota</taxon>
        <taxon>Fungi</taxon>
        <taxon>Dikarya</taxon>
        <taxon>Basidiomycota</taxon>
        <taxon>Agaricomycotina</taxon>
        <taxon>Tremellomycetes</taxon>
        <taxon>Filobasidiales</taxon>
        <taxon>Filobasidiaceae</taxon>
        <taxon>Naganishia</taxon>
    </lineage>
</organism>
<sequence>MDDLIAAKVHSPYQAQSIDTLDHHTNKVQTDARAHQTPTSCIPGHIGQQHASSAKTASINQSTNVTDTAQLAPKLDNQAPADALPDPDAARVQEHQVYQSPAHQTVVELNSLSNASTTIDSTTAYPVTSPSGSIGPLSRPFQAHAEIPNQDTVIPAGSDHQATYITKPSPEVVGSGIPDLMPTLLDSARKVEPCAVRRPFVPPSCLTPKARNGSASKAVSWEPTTKVLVVDLESPVQLRSASLLQKDLAPEAAGCGANLQKTINSRKSLTKMERLVARKKRLFKRKSACKMLEQAFDCDKLVLSWHGRMDKATKVSQRFPRPRKIVGSLRSVDKGGPMDIDEGPIGAFFEQLGIESCPPLEFSDNSAMDIDSDDMMGCIHDFSQQSSFLACEDYEMQDTDQEMIFVNQEVEFGIGWSDDEDCERVYRNFMRDLVPDYLAGYNYPLFPPLSPSCGFYASPSVNAYPPPSQDLADGNDDDMCAPVNNYAIGQDSLSQSGSLDTVFGSMSLTDVEAFLRPDQPMQHNSASVFTGSGRMCDFFNEPSGQFVTSTPQVNFGVPQLPAIVSPVTMGNECSAPTDTASAFYGSGQNHEFSNAPSAQFAPPPAQINFEVPQPPAVISPLIIGNKELAPDDNASASNGSGQNYDFFTEPFSQFAPPPPRSDFQLPKLSVTAAPLNMVNPCFARLTTADTSDDEENFRVALAMRQEDERRDEAREKAVDAATNQAQTSTVDKIRKASTGLFKPKTGASKLSLGHPAAANLVSRQKNRIVTRRPNSQHPTPTLAESPFGNRTSAKESSK</sequence>
<accession>A0ACC2X6S7</accession>
<comment type="caution">
    <text evidence="1">The sequence shown here is derived from an EMBL/GenBank/DDBJ whole genome shotgun (WGS) entry which is preliminary data.</text>
</comment>
<proteinExistence type="predicted"/>
<protein>
    <submittedName>
        <fullName evidence="1">Uncharacterized protein</fullName>
    </submittedName>
</protein>
<keyword evidence="2" id="KW-1185">Reference proteome</keyword>